<evidence type="ECO:0000256" key="1">
    <source>
        <dbReference type="SAM" id="SignalP"/>
    </source>
</evidence>
<reference evidence="3 4" key="1">
    <citation type="submission" date="2023-11" db="EMBL/GenBank/DDBJ databases">
        <authorList>
            <person name="Xu M."/>
            <person name="Jiang T."/>
        </authorList>
    </citation>
    <scope>NUCLEOTIDE SEQUENCE [LARGE SCALE GENOMIC DNA]</scope>
    <source>
        <strain evidence="3 4">SD</strain>
    </source>
</reference>
<dbReference type="RefSeq" id="WP_319952927.1">
    <property type="nucleotide sequence ID" value="NZ_JAXAVX010000001.1"/>
</dbReference>
<keyword evidence="1" id="KW-0732">Signal</keyword>
<dbReference type="Gene3D" id="2.60.40.10">
    <property type="entry name" value="Immunoglobulins"/>
    <property type="match status" value="1"/>
</dbReference>
<evidence type="ECO:0000259" key="2">
    <source>
        <dbReference type="Pfam" id="PF10633"/>
    </source>
</evidence>
<name>A0ABU4VI08_9ACTN</name>
<dbReference type="Pfam" id="PF10633">
    <property type="entry name" value="NPCBM_assoc"/>
    <property type="match status" value="1"/>
</dbReference>
<sequence>MKRTLVIGACVSALSLGPVAGVAAAADAGSPKTAAVTTTSTGKTAQQRALFDPFIGLLSNIVPSIAGPLLSIPQQILGSLTGAFGGVVNQVLQSIVIPMTSLVLKPMTLAVDAPGFNVSVSFTPKAPLEGKADPIKTLLDVAGAIGVKFNVSIGGAGNYVCQLPSQVFKFALDSGQPASTSRATVKGLVKSGGESVPVVGTATETLPTATPVGDTSDTAQKACEAATSTLDPSIPDVSIEDLLAQASQLSVQLLGVDLPALIKGVIGQALTTFTTITNSTQQTVSSVRVRVKTPRGVTAATKTIKVGTLAPGASKRVKIKLRSTKAAARSSKVTVTAVGGGLRSVEKVALRLR</sequence>
<dbReference type="EMBL" id="JAXAVX010000001">
    <property type="protein sequence ID" value="MDX8150784.1"/>
    <property type="molecule type" value="Genomic_DNA"/>
</dbReference>
<dbReference type="Proteomes" id="UP001277761">
    <property type="component" value="Unassembled WGS sequence"/>
</dbReference>
<dbReference type="InterPro" id="IPR013783">
    <property type="entry name" value="Ig-like_fold"/>
</dbReference>
<accession>A0ABU4VI08</accession>
<feature type="signal peptide" evidence="1">
    <location>
        <begin position="1"/>
        <end position="25"/>
    </location>
</feature>
<proteinExistence type="predicted"/>
<protein>
    <submittedName>
        <fullName evidence="3">NEW3 domain-containing protein</fullName>
    </submittedName>
</protein>
<comment type="caution">
    <text evidence="3">The sequence shown here is derived from an EMBL/GenBank/DDBJ whole genome shotgun (WGS) entry which is preliminary data.</text>
</comment>
<organism evidence="3 4">
    <name type="scientific">Patulibacter brassicae</name>
    <dbReference type="NCBI Taxonomy" id="1705717"/>
    <lineage>
        <taxon>Bacteria</taxon>
        <taxon>Bacillati</taxon>
        <taxon>Actinomycetota</taxon>
        <taxon>Thermoleophilia</taxon>
        <taxon>Solirubrobacterales</taxon>
        <taxon>Patulibacteraceae</taxon>
        <taxon>Patulibacter</taxon>
    </lineage>
</organism>
<feature type="chain" id="PRO_5047180269" evidence="1">
    <location>
        <begin position="26"/>
        <end position="353"/>
    </location>
</feature>
<evidence type="ECO:0000313" key="4">
    <source>
        <dbReference type="Proteomes" id="UP001277761"/>
    </source>
</evidence>
<feature type="domain" description="Alpha-galactosidase NEW3" evidence="2">
    <location>
        <begin position="267"/>
        <end position="337"/>
    </location>
</feature>
<keyword evidence="4" id="KW-1185">Reference proteome</keyword>
<gene>
    <name evidence="3" type="ORF">SK069_04185</name>
</gene>
<dbReference type="InterPro" id="IPR018905">
    <property type="entry name" value="A-galactase_NEW3"/>
</dbReference>
<evidence type="ECO:0000313" key="3">
    <source>
        <dbReference type="EMBL" id="MDX8150784.1"/>
    </source>
</evidence>